<dbReference type="EMBL" id="RBTE01000598">
    <property type="protein sequence ID" value="RMT17577.1"/>
    <property type="molecule type" value="Genomic_DNA"/>
</dbReference>
<dbReference type="Proteomes" id="UP000269801">
    <property type="component" value="Unassembled WGS sequence"/>
</dbReference>
<name>A0A3M5BUV9_PSESS</name>
<evidence type="ECO:0000313" key="3">
    <source>
        <dbReference type="Proteomes" id="UP000269801"/>
    </source>
</evidence>
<comment type="caution">
    <text evidence="1">The sequence shown here is derived from an EMBL/GenBank/DDBJ whole genome shotgun (WGS) entry which is preliminary data.</text>
</comment>
<evidence type="ECO:0000313" key="1">
    <source>
        <dbReference type="EMBL" id="RMS29114.1"/>
    </source>
</evidence>
<gene>
    <name evidence="2" type="ORF">ALP51_200070</name>
    <name evidence="1" type="ORF">ALP70_200165</name>
</gene>
<accession>A0A3M5BUV9</accession>
<evidence type="ECO:0000313" key="2">
    <source>
        <dbReference type="EMBL" id="RMT17577.1"/>
    </source>
</evidence>
<proteinExistence type="predicted"/>
<dbReference type="AlphaFoldDB" id="A0A3M5BUV9"/>
<dbReference type="Proteomes" id="UP000278180">
    <property type="component" value="Unassembled WGS sequence"/>
</dbReference>
<organism evidence="1 3">
    <name type="scientific">Pseudomonas savastanoi</name>
    <name type="common">Pseudomonas syringae pv. savastanoi</name>
    <dbReference type="NCBI Taxonomy" id="29438"/>
    <lineage>
        <taxon>Bacteria</taxon>
        <taxon>Pseudomonadati</taxon>
        <taxon>Pseudomonadota</taxon>
        <taxon>Gammaproteobacteria</taxon>
        <taxon>Pseudomonadales</taxon>
        <taxon>Pseudomonadaceae</taxon>
        <taxon>Pseudomonas</taxon>
    </lineage>
</organism>
<protein>
    <submittedName>
        <fullName evidence="1">Uncharacterized protein</fullName>
    </submittedName>
</protein>
<dbReference type="EMBL" id="RBSL01000123">
    <property type="protein sequence ID" value="RMS29114.1"/>
    <property type="molecule type" value="Genomic_DNA"/>
</dbReference>
<evidence type="ECO:0000313" key="4">
    <source>
        <dbReference type="Proteomes" id="UP000278180"/>
    </source>
</evidence>
<reference evidence="3 4" key="1">
    <citation type="submission" date="2018-08" db="EMBL/GenBank/DDBJ databases">
        <title>Recombination of ecologically and evolutionarily significant loci maintains genetic cohesion in the Pseudomonas syringae species complex.</title>
        <authorList>
            <person name="Dillon M."/>
            <person name="Thakur S."/>
            <person name="Almeida R.N.D."/>
            <person name="Weir B.S."/>
            <person name="Guttman D.S."/>
        </authorList>
    </citation>
    <scope>NUCLEOTIDE SEQUENCE [LARGE SCALE GENOMIC DNA]</scope>
    <source>
        <strain evidence="2 4">ICMP 13684</strain>
        <strain evidence="1 3">ICMP 13685</strain>
    </source>
</reference>
<sequence length="236" mass="26155">MLQHPGDPILAVLDGLHVKHRVHAFADRLFVEAGDVFTVTCHQQLDQRFDHGQIALVLGQVKRVPACRLACLNGVVLSPQCPNVNFCTTVLVKKYGGELFGLGTGRKTLGFCVLLQHVQDKAQCHGFTHAGGAQHQQVCQCFLVEIVREKINVMRVQVIRLFARGLEDGNRLSPGGFIAFTGVEIVERGQLREIGTADRRKARTQVVDTRELCTERRCQRFLGKRHNQANVGKTGG</sequence>